<feature type="transmembrane region" description="Helical" evidence="1">
    <location>
        <begin position="151"/>
        <end position="173"/>
    </location>
</feature>
<name>A0A2H4ZI73_KLEPN</name>
<feature type="transmembrane region" description="Helical" evidence="1">
    <location>
        <begin position="185"/>
        <end position="208"/>
    </location>
</feature>
<feature type="transmembrane region" description="Helical" evidence="1">
    <location>
        <begin position="59"/>
        <end position="79"/>
    </location>
</feature>
<organism evidence="2">
    <name type="scientific">Klebsiella pneumoniae</name>
    <dbReference type="NCBI Taxonomy" id="573"/>
    <lineage>
        <taxon>Bacteria</taxon>
        <taxon>Pseudomonadati</taxon>
        <taxon>Pseudomonadota</taxon>
        <taxon>Gammaproteobacteria</taxon>
        <taxon>Enterobacterales</taxon>
        <taxon>Enterobacteriaceae</taxon>
        <taxon>Klebsiella/Raoultella group</taxon>
        <taxon>Klebsiella</taxon>
        <taxon>Klebsiella pneumoniae complex</taxon>
    </lineage>
</organism>
<gene>
    <name evidence="2" type="primary">ymfE</name>
</gene>
<feature type="transmembrane region" description="Helical" evidence="1">
    <location>
        <begin position="21"/>
        <end position="39"/>
    </location>
</feature>
<proteinExistence type="predicted"/>
<accession>A0A2H4ZI73</accession>
<keyword evidence="1" id="KW-1133">Transmembrane helix</keyword>
<evidence type="ECO:0000256" key="1">
    <source>
        <dbReference type="SAM" id="Phobius"/>
    </source>
</evidence>
<dbReference type="AlphaFoldDB" id="A0A2H4ZI73"/>
<keyword evidence="1" id="KW-0812">Transmembrane</keyword>
<keyword evidence="2" id="KW-0614">Plasmid</keyword>
<reference evidence="2" key="1">
    <citation type="submission" date="2017-07" db="EMBL/GenBank/DDBJ databases">
        <title>Effects of cryptic prophages in a plasmid carrying a carbapenemase gene on bacterial adaptation.</title>
        <authorList>
            <person name="Kim S.Y."/>
        </authorList>
    </citation>
    <scope>NUCLEOTIDE SEQUENCE</scope>
    <source>
        <strain evidence="2">A1</strain>
        <plasmid evidence="2">pNDM-A1</plasmid>
    </source>
</reference>
<keyword evidence="1" id="KW-0472">Membrane</keyword>
<protein>
    <submittedName>
        <fullName evidence="2">Putative inner membrane protein</fullName>
    </submittedName>
</protein>
<evidence type="ECO:0000313" key="2">
    <source>
        <dbReference type="EMBL" id="AUF80907.1"/>
    </source>
</evidence>
<dbReference type="EMBL" id="MF511773">
    <property type="protein sequence ID" value="AUF80907.1"/>
    <property type="molecule type" value="Genomic_DNA"/>
</dbReference>
<geneLocation type="plasmid" evidence="2">
    <name>pNDM-A1</name>
</geneLocation>
<sequence>MNNMFEPPKNYNEMLPKLHKATFLNTLIYCILLVIYEYIPLITLPTKYVPPIKDHESFINWALSFGILPCAFAIFAYLISGALDLHNNAAKLLRVRYLWDKHLIIKPLSRRAGVNRKLNKDEAHNVMSNLYYPEVRKIEDKHYIELFWNKVYYFWIFFEFSIIALISFLIIFFCKQMDIFHVEGSLLSLFFFVILSFSVSGIIFALTVKPRTESQVGKIPDDKIKEFFTKNNIN</sequence>